<gene>
    <name evidence="1" type="ORF">S01H1_36924</name>
</gene>
<comment type="caution">
    <text evidence="1">The sequence shown here is derived from an EMBL/GenBank/DDBJ whole genome shotgun (WGS) entry which is preliminary data.</text>
</comment>
<name>X0W6Y9_9ZZZZ</name>
<reference evidence="1" key="1">
    <citation type="journal article" date="2014" name="Front. Microbiol.">
        <title>High frequency of phylogenetically diverse reductive dehalogenase-homologous genes in deep subseafloor sedimentary metagenomes.</title>
        <authorList>
            <person name="Kawai M."/>
            <person name="Futagami T."/>
            <person name="Toyoda A."/>
            <person name="Takaki Y."/>
            <person name="Nishi S."/>
            <person name="Hori S."/>
            <person name="Arai W."/>
            <person name="Tsubouchi T."/>
            <person name="Morono Y."/>
            <person name="Uchiyama I."/>
            <person name="Ito T."/>
            <person name="Fujiyama A."/>
            <person name="Inagaki F."/>
            <person name="Takami H."/>
        </authorList>
    </citation>
    <scope>NUCLEOTIDE SEQUENCE</scope>
    <source>
        <strain evidence="1">Expedition CK06-06</strain>
    </source>
</reference>
<proteinExistence type="predicted"/>
<sequence length="97" mass="11287">DIEMLHGKIHEPTEGHKHTLLVGQCQVKKNGENQLINHCVKIKGCPPSEKDLLEAYGELGIELPDNFMEWMAKLPETFMRRYIDQPEFDEAFYKIQC</sequence>
<evidence type="ECO:0000313" key="1">
    <source>
        <dbReference type="EMBL" id="GAG08431.1"/>
    </source>
</evidence>
<protein>
    <submittedName>
        <fullName evidence="1">Uncharacterized protein</fullName>
    </submittedName>
</protein>
<dbReference type="EMBL" id="BARS01023170">
    <property type="protein sequence ID" value="GAG08431.1"/>
    <property type="molecule type" value="Genomic_DNA"/>
</dbReference>
<feature type="non-terminal residue" evidence="1">
    <location>
        <position position="1"/>
    </location>
</feature>
<organism evidence="1">
    <name type="scientific">marine sediment metagenome</name>
    <dbReference type="NCBI Taxonomy" id="412755"/>
    <lineage>
        <taxon>unclassified sequences</taxon>
        <taxon>metagenomes</taxon>
        <taxon>ecological metagenomes</taxon>
    </lineage>
</organism>
<dbReference type="AlphaFoldDB" id="X0W6Y9"/>
<accession>X0W6Y9</accession>